<dbReference type="SUPFAM" id="SSF102712">
    <property type="entry name" value="JAB1/MPN domain"/>
    <property type="match status" value="1"/>
</dbReference>
<dbReference type="Proteomes" id="UP000539473">
    <property type="component" value="Unassembled WGS sequence"/>
</dbReference>
<reference evidence="7" key="1">
    <citation type="journal article" date="2014" name="Int. J. Syst. Evol. Microbiol.">
        <title>Complete genome of a new Firmicutes species belonging to the dominant human colonic microbiota ('Ruminococcus bicirculans') reveals two chromosomes and a selective capacity to utilize plant glucans.</title>
        <authorList>
            <consortium name="NISC Comparative Sequencing Program"/>
            <person name="Wegmann U."/>
            <person name="Louis P."/>
            <person name="Goesmann A."/>
            <person name="Henrissat B."/>
            <person name="Duncan S.H."/>
            <person name="Flint H.J."/>
        </authorList>
    </citation>
    <scope>NUCLEOTIDE SEQUENCE</scope>
    <source>
        <strain evidence="7">CGMCC 1.18437</strain>
    </source>
</reference>
<dbReference type="RefSeq" id="WP_184115136.1">
    <property type="nucleotide sequence ID" value="NZ_BNAJ01000012.1"/>
</dbReference>
<sequence length="178" mass="19793">MTDPLTFRSSDGRFGLTISGAQLRTLLRHCSTGLPNETGGILAGHYSSRRDMAHVRALLPAPEDSVAGRSTFERGTAGTRTWLDRLWRERGLYYLGEWHSHPHAPPDHSPRDQQTMRNPGLVHAYACPEPLLLIIGGDFHGEYQIAASVFHQGRPAVELVRADATFSRPTGHDRHSHD</sequence>
<keyword evidence="1" id="KW-0645">Protease</keyword>
<protein>
    <submittedName>
        <fullName evidence="8">Integrative and conjugative element protein (TIGR02256 family)</fullName>
    </submittedName>
</protein>
<dbReference type="GO" id="GO:0006508">
    <property type="term" value="P:proteolysis"/>
    <property type="evidence" value="ECO:0007669"/>
    <property type="project" value="UniProtKB-KW"/>
</dbReference>
<reference evidence="7" key="4">
    <citation type="submission" date="2024-05" db="EMBL/GenBank/DDBJ databases">
        <authorList>
            <person name="Sun Q."/>
            <person name="Zhou Y."/>
        </authorList>
    </citation>
    <scope>NUCLEOTIDE SEQUENCE</scope>
    <source>
        <strain evidence="7">CGMCC 1.18437</strain>
    </source>
</reference>
<dbReference type="GO" id="GO:0008237">
    <property type="term" value="F:metallopeptidase activity"/>
    <property type="evidence" value="ECO:0007669"/>
    <property type="project" value="UniProtKB-KW"/>
</dbReference>
<evidence type="ECO:0000256" key="1">
    <source>
        <dbReference type="ARBA" id="ARBA00022670"/>
    </source>
</evidence>
<evidence type="ECO:0000256" key="4">
    <source>
        <dbReference type="ARBA" id="ARBA00022833"/>
    </source>
</evidence>
<evidence type="ECO:0000313" key="10">
    <source>
        <dbReference type="Proteomes" id="UP000619376"/>
    </source>
</evidence>
<accession>A0A7W8NTU0</accession>
<keyword evidence="3" id="KW-0378">Hydrolase</keyword>
<keyword evidence="5" id="KW-0482">Metalloprotease</keyword>
<dbReference type="InterPro" id="IPR028090">
    <property type="entry name" value="JAB_dom_prok"/>
</dbReference>
<evidence type="ECO:0000256" key="2">
    <source>
        <dbReference type="ARBA" id="ARBA00022723"/>
    </source>
</evidence>
<comment type="caution">
    <text evidence="8">The sequence shown here is derived from an EMBL/GenBank/DDBJ whole genome shotgun (WGS) entry which is preliminary data.</text>
</comment>
<keyword evidence="4" id="KW-0862">Zinc</keyword>
<evidence type="ECO:0000313" key="9">
    <source>
        <dbReference type="Proteomes" id="UP000539473"/>
    </source>
</evidence>
<gene>
    <name evidence="7" type="ORF">GCM10017781_38650</name>
    <name evidence="8" type="ORF">HNQ07_004069</name>
</gene>
<dbReference type="EMBL" id="BNAJ01000012">
    <property type="protein sequence ID" value="GHF58634.1"/>
    <property type="molecule type" value="Genomic_DNA"/>
</dbReference>
<keyword evidence="2" id="KW-0479">Metal-binding</keyword>
<evidence type="ECO:0000256" key="5">
    <source>
        <dbReference type="ARBA" id="ARBA00023049"/>
    </source>
</evidence>
<evidence type="ECO:0000259" key="6">
    <source>
        <dbReference type="Pfam" id="PF14464"/>
    </source>
</evidence>
<keyword evidence="10" id="KW-1185">Reference proteome</keyword>
<dbReference type="Pfam" id="PF14464">
    <property type="entry name" value="Prok-JAB"/>
    <property type="match status" value="1"/>
</dbReference>
<organism evidence="8 9">
    <name type="scientific">Deinococcus metalli</name>
    <dbReference type="NCBI Taxonomy" id="1141878"/>
    <lineage>
        <taxon>Bacteria</taxon>
        <taxon>Thermotogati</taxon>
        <taxon>Deinococcota</taxon>
        <taxon>Deinococci</taxon>
        <taxon>Deinococcales</taxon>
        <taxon>Deinococcaceae</taxon>
        <taxon>Deinococcus</taxon>
    </lineage>
</organism>
<evidence type="ECO:0000313" key="8">
    <source>
        <dbReference type="EMBL" id="MBB5378562.1"/>
    </source>
</evidence>
<dbReference type="EMBL" id="JACHFK010000013">
    <property type="protein sequence ID" value="MBB5378562.1"/>
    <property type="molecule type" value="Genomic_DNA"/>
</dbReference>
<reference evidence="8 9" key="3">
    <citation type="submission" date="2020-08" db="EMBL/GenBank/DDBJ databases">
        <title>Genomic Encyclopedia of Type Strains, Phase IV (KMG-IV): sequencing the most valuable type-strain genomes for metagenomic binning, comparative biology and taxonomic classification.</title>
        <authorList>
            <person name="Goeker M."/>
        </authorList>
    </citation>
    <scope>NUCLEOTIDE SEQUENCE [LARGE SCALE GENOMIC DNA]</scope>
    <source>
        <strain evidence="8 9">DSM 27521</strain>
    </source>
</reference>
<dbReference type="Gene3D" id="3.40.140.10">
    <property type="entry name" value="Cytidine Deaminase, domain 2"/>
    <property type="match status" value="1"/>
</dbReference>
<dbReference type="AlphaFoldDB" id="A0A7W8NTU0"/>
<evidence type="ECO:0000313" key="7">
    <source>
        <dbReference type="EMBL" id="GHF58634.1"/>
    </source>
</evidence>
<dbReference type="GO" id="GO:0046872">
    <property type="term" value="F:metal ion binding"/>
    <property type="evidence" value="ECO:0007669"/>
    <property type="project" value="UniProtKB-KW"/>
</dbReference>
<dbReference type="Proteomes" id="UP000619376">
    <property type="component" value="Unassembled WGS sequence"/>
</dbReference>
<reference evidence="10" key="2">
    <citation type="journal article" date="2019" name="Int. J. Syst. Evol. Microbiol.">
        <title>The Global Catalogue of Microorganisms (GCM) 10K type strain sequencing project: providing services to taxonomists for standard genome sequencing and annotation.</title>
        <authorList>
            <consortium name="The Broad Institute Genomics Platform"/>
            <consortium name="The Broad Institute Genome Sequencing Center for Infectious Disease"/>
            <person name="Wu L."/>
            <person name="Ma J."/>
        </authorList>
    </citation>
    <scope>NUCLEOTIDE SEQUENCE [LARGE SCALE GENOMIC DNA]</scope>
    <source>
        <strain evidence="10">CGMCC 1.18437</strain>
    </source>
</reference>
<feature type="domain" description="JAB" evidence="6">
    <location>
        <begin position="23"/>
        <end position="130"/>
    </location>
</feature>
<proteinExistence type="predicted"/>
<name>A0A7W8NTU0_9DEIO</name>
<evidence type="ECO:0000256" key="3">
    <source>
        <dbReference type="ARBA" id="ARBA00022801"/>
    </source>
</evidence>